<gene>
    <name evidence="1" type="ORF">Tci_834350</name>
</gene>
<evidence type="ECO:0000313" key="1">
    <source>
        <dbReference type="EMBL" id="GFC62380.1"/>
    </source>
</evidence>
<dbReference type="GO" id="GO:0003964">
    <property type="term" value="F:RNA-directed DNA polymerase activity"/>
    <property type="evidence" value="ECO:0007669"/>
    <property type="project" value="UniProtKB-KW"/>
</dbReference>
<keyword evidence="1" id="KW-0695">RNA-directed DNA polymerase</keyword>
<feature type="non-terminal residue" evidence="1">
    <location>
        <position position="111"/>
    </location>
</feature>
<dbReference type="AlphaFoldDB" id="A0A699QBT5"/>
<protein>
    <submittedName>
        <fullName evidence="1">RNA-directed DNA polymerase, eukaryota, reverse transcriptase zinc-binding domain protein</fullName>
    </submittedName>
</protein>
<keyword evidence="1" id="KW-0548">Nucleotidyltransferase</keyword>
<organism evidence="1">
    <name type="scientific">Tanacetum cinerariifolium</name>
    <name type="common">Dalmatian daisy</name>
    <name type="synonym">Chrysanthemum cinerariifolium</name>
    <dbReference type="NCBI Taxonomy" id="118510"/>
    <lineage>
        <taxon>Eukaryota</taxon>
        <taxon>Viridiplantae</taxon>
        <taxon>Streptophyta</taxon>
        <taxon>Embryophyta</taxon>
        <taxon>Tracheophyta</taxon>
        <taxon>Spermatophyta</taxon>
        <taxon>Magnoliopsida</taxon>
        <taxon>eudicotyledons</taxon>
        <taxon>Gunneridae</taxon>
        <taxon>Pentapetalae</taxon>
        <taxon>asterids</taxon>
        <taxon>campanulids</taxon>
        <taxon>Asterales</taxon>
        <taxon>Asteraceae</taxon>
        <taxon>Asteroideae</taxon>
        <taxon>Anthemideae</taxon>
        <taxon>Anthemidinae</taxon>
        <taxon>Tanacetum</taxon>
    </lineage>
</organism>
<proteinExistence type="predicted"/>
<keyword evidence="1" id="KW-0808">Transferase</keyword>
<dbReference type="EMBL" id="BKCJ010993662">
    <property type="protein sequence ID" value="GFC62380.1"/>
    <property type="molecule type" value="Genomic_DNA"/>
</dbReference>
<name>A0A699QBT5_TANCI</name>
<sequence>MAHSSLNFSFRRLPRGGAEDTQYRDLYSYTSEVLLPNMFDCWAWSLSASGDFSVSSTRSYIDDVSFPKPDVPTRWIKMVPIKVNILAWKINFDVFPMRIPEFVVGGSSTSP</sequence>
<comment type="caution">
    <text evidence="1">The sequence shown here is derived from an EMBL/GenBank/DDBJ whole genome shotgun (WGS) entry which is preliminary data.</text>
</comment>
<reference evidence="1" key="1">
    <citation type="journal article" date="2019" name="Sci. Rep.">
        <title>Draft genome of Tanacetum cinerariifolium, the natural source of mosquito coil.</title>
        <authorList>
            <person name="Yamashiro T."/>
            <person name="Shiraishi A."/>
            <person name="Satake H."/>
            <person name="Nakayama K."/>
        </authorList>
    </citation>
    <scope>NUCLEOTIDE SEQUENCE</scope>
</reference>
<accession>A0A699QBT5</accession>